<evidence type="ECO:0000313" key="3">
    <source>
        <dbReference type="Proteomes" id="UP000722485"/>
    </source>
</evidence>
<feature type="chain" id="PRO_5040233104" description="Glycoside hydrolase family 71 protein" evidence="1">
    <location>
        <begin position="20"/>
        <end position="437"/>
    </location>
</feature>
<dbReference type="AlphaFoldDB" id="A0A9P5HHX2"/>
<dbReference type="Pfam" id="PF03659">
    <property type="entry name" value="Glyco_hydro_71"/>
    <property type="match status" value="1"/>
</dbReference>
<dbReference type="CDD" id="cd11577">
    <property type="entry name" value="GH71"/>
    <property type="match status" value="1"/>
</dbReference>
<dbReference type="GO" id="GO:0051118">
    <property type="term" value="F:glucan endo-1,3-alpha-glucosidase activity"/>
    <property type="evidence" value="ECO:0007669"/>
    <property type="project" value="InterPro"/>
</dbReference>
<dbReference type="EMBL" id="JAANBB010000003">
    <property type="protein sequence ID" value="KAF7557835.1"/>
    <property type="molecule type" value="Genomic_DNA"/>
</dbReference>
<accession>A0A9P5HHX2</accession>
<dbReference type="InterPro" id="IPR005197">
    <property type="entry name" value="Glyco_hydro_71"/>
</dbReference>
<reference evidence="2" key="1">
    <citation type="submission" date="2020-03" db="EMBL/GenBank/DDBJ databases">
        <title>Draft Genome Sequence of Cylindrodendrum hubeiense.</title>
        <authorList>
            <person name="Buettner E."/>
            <person name="Kellner H."/>
        </authorList>
    </citation>
    <scope>NUCLEOTIDE SEQUENCE</scope>
    <source>
        <strain evidence="2">IHI 201604</strain>
    </source>
</reference>
<evidence type="ECO:0000256" key="1">
    <source>
        <dbReference type="SAM" id="SignalP"/>
    </source>
</evidence>
<organism evidence="2 3">
    <name type="scientific">Cylindrodendrum hubeiense</name>
    <dbReference type="NCBI Taxonomy" id="595255"/>
    <lineage>
        <taxon>Eukaryota</taxon>
        <taxon>Fungi</taxon>
        <taxon>Dikarya</taxon>
        <taxon>Ascomycota</taxon>
        <taxon>Pezizomycotina</taxon>
        <taxon>Sordariomycetes</taxon>
        <taxon>Hypocreomycetidae</taxon>
        <taxon>Hypocreales</taxon>
        <taxon>Nectriaceae</taxon>
        <taxon>Cylindrodendrum</taxon>
    </lineage>
</organism>
<feature type="signal peptide" evidence="1">
    <location>
        <begin position="1"/>
        <end position="19"/>
    </location>
</feature>
<keyword evidence="1" id="KW-0732">Signal</keyword>
<proteinExistence type="predicted"/>
<evidence type="ECO:0000313" key="2">
    <source>
        <dbReference type="EMBL" id="KAF7557835.1"/>
    </source>
</evidence>
<keyword evidence="3" id="KW-1185">Reference proteome</keyword>
<name>A0A9P5HHX2_9HYPO</name>
<dbReference type="OrthoDB" id="3257981at2759"/>
<comment type="caution">
    <text evidence="2">The sequence shown here is derived from an EMBL/GenBank/DDBJ whole genome shotgun (WGS) entry which is preliminary data.</text>
</comment>
<dbReference type="Gene3D" id="3.20.20.80">
    <property type="entry name" value="Glycosidases"/>
    <property type="match status" value="1"/>
</dbReference>
<protein>
    <recommendedName>
        <fullName evidence="4">Glycoside hydrolase family 71 protein</fullName>
    </recommendedName>
</protein>
<dbReference type="Proteomes" id="UP000722485">
    <property type="component" value="Unassembled WGS sequence"/>
</dbReference>
<evidence type="ECO:0008006" key="4">
    <source>
        <dbReference type="Google" id="ProtNLM"/>
    </source>
</evidence>
<sequence length="437" mass="48138">MYRSASLLAWISLGAGALAGLVPKATTNKPVFAHYMVGGVLTEHCRQDIVDAQSLGIDAFAINYDQYAWWSNNTVNYLFDHADELGFKIFFSFDMSGDYFATPSEYSQFLGDYIARDSYYTYNDVPLVSTFGGESVTTDEWKDLRSAVGDILIVPSFYQTPPSATFFDEYSELDGIFNWNSWPQIAEGKVYVPTAEDKTFQSAAQSSGKLFMMGVSPLQFKHMNTDNNWYRRGERNLEYRLGQVLSLQPDMIELQTWNDAGESHYMGNFWPEVITGDAIPAYTDGYNHTGYWEILPSFIQAWKRGDTTTANMVPTNGATAQGVFWHHTLLTTADCSSDQIGKPAGIENASNAVQGIILVKEGQTGLTVSVWSGSTLLGTKKLVAGFNRFVFTKMTTGTVTAQVLNGEDVVVGASGPLAVVDTASVCNYNFQVVALSA</sequence>
<gene>
    <name evidence="2" type="ORF">G7Z17_g353</name>
</gene>